<reference evidence="2" key="1">
    <citation type="submission" date="2023-11" db="EMBL/GenBank/DDBJ databases">
        <title>Genome assemblies of two species of porcelain crab, Petrolisthes cinctipes and Petrolisthes manimaculis (Anomura: Porcellanidae).</title>
        <authorList>
            <person name="Angst P."/>
        </authorList>
    </citation>
    <scope>NUCLEOTIDE SEQUENCE</scope>
    <source>
        <strain evidence="2">PB745_02</strain>
        <tissue evidence="2">Gill</tissue>
    </source>
</reference>
<feature type="region of interest" description="Disordered" evidence="1">
    <location>
        <begin position="1"/>
        <end position="67"/>
    </location>
</feature>
<comment type="caution">
    <text evidence="2">The sequence shown here is derived from an EMBL/GenBank/DDBJ whole genome shotgun (WGS) entry which is preliminary data.</text>
</comment>
<dbReference type="EMBL" id="JAWZYT010004330">
    <property type="protein sequence ID" value="KAK4294244.1"/>
    <property type="molecule type" value="Genomic_DNA"/>
</dbReference>
<keyword evidence="3" id="KW-1185">Reference proteome</keyword>
<protein>
    <submittedName>
        <fullName evidence="2">Uncharacterized protein</fullName>
    </submittedName>
</protein>
<feature type="compositionally biased region" description="Low complexity" evidence="1">
    <location>
        <begin position="21"/>
        <end position="46"/>
    </location>
</feature>
<feature type="compositionally biased region" description="Basic and acidic residues" evidence="1">
    <location>
        <begin position="55"/>
        <end position="67"/>
    </location>
</feature>
<sequence>MKSITQASASPPLFLTHARLQPQKTQQGTGRQQQQRQGTANGSRNRGSGRKSRAARREIKKEGKGEVDGMKEGLVGWLVRERGGGLQASPSTLHLLTINLPSPPFTSLTINLPFPPFTSLTINLPSPPTHPPPPSSFPSIHHLPHYKPSLSTHLHHHSPPHAIHHTTNFPIPLPPPPRPPPPHTNFPTPLLTTTTTNLHALTHKPAVITMKKRRCLLWVRRNLCFVSHCNGSPRHDLHETASAQ</sequence>
<gene>
    <name evidence="2" type="ORF">Pmani_033119</name>
</gene>
<accession>A0AAE1TT14</accession>
<dbReference type="AlphaFoldDB" id="A0AAE1TT14"/>
<proteinExistence type="predicted"/>
<evidence type="ECO:0000256" key="1">
    <source>
        <dbReference type="SAM" id="MobiDB-lite"/>
    </source>
</evidence>
<evidence type="ECO:0000313" key="3">
    <source>
        <dbReference type="Proteomes" id="UP001292094"/>
    </source>
</evidence>
<evidence type="ECO:0000313" key="2">
    <source>
        <dbReference type="EMBL" id="KAK4294244.1"/>
    </source>
</evidence>
<dbReference type="Proteomes" id="UP001292094">
    <property type="component" value="Unassembled WGS sequence"/>
</dbReference>
<name>A0AAE1TT14_9EUCA</name>
<organism evidence="2 3">
    <name type="scientific">Petrolisthes manimaculis</name>
    <dbReference type="NCBI Taxonomy" id="1843537"/>
    <lineage>
        <taxon>Eukaryota</taxon>
        <taxon>Metazoa</taxon>
        <taxon>Ecdysozoa</taxon>
        <taxon>Arthropoda</taxon>
        <taxon>Crustacea</taxon>
        <taxon>Multicrustacea</taxon>
        <taxon>Malacostraca</taxon>
        <taxon>Eumalacostraca</taxon>
        <taxon>Eucarida</taxon>
        <taxon>Decapoda</taxon>
        <taxon>Pleocyemata</taxon>
        <taxon>Anomura</taxon>
        <taxon>Galatheoidea</taxon>
        <taxon>Porcellanidae</taxon>
        <taxon>Petrolisthes</taxon>
    </lineage>
</organism>